<accession>A0A545TUG4</accession>
<dbReference type="GO" id="GO:0005524">
    <property type="term" value="F:ATP binding"/>
    <property type="evidence" value="ECO:0007669"/>
    <property type="project" value="InterPro"/>
</dbReference>
<dbReference type="Gene3D" id="1.10.1750.10">
    <property type="match status" value="1"/>
</dbReference>
<dbReference type="InterPro" id="IPR010921">
    <property type="entry name" value="Trp_repressor/repl_initiator"/>
</dbReference>
<evidence type="ECO:0000313" key="3">
    <source>
        <dbReference type="Proteomes" id="UP000315252"/>
    </source>
</evidence>
<name>A0A545TUG4_9PROT</name>
<dbReference type="Proteomes" id="UP000315252">
    <property type="component" value="Unassembled WGS sequence"/>
</dbReference>
<dbReference type="SUPFAM" id="SSF48295">
    <property type="entry name" value="TrpR-like"/>
    <property type="match status" value="1"/>
</dbReference>
<reference evidence="2 3" key="1">
    <citation type="submission" date="2019-06" db="EMBL/GenBank/DDBJ databases">
        <title>Whole genome sequence for Rhodospirillaceae sp. R148.</title>
        <authorList>
            <person name="Wang G."/>
        </authorList>
    </citation>
    <scope>NUCLEOTIDE SEQUENCE [LARGE SCALE GENOMIC DNA]</scope>
    <source>
        <strain evidence="2 3">R148</strain>
    </source>
</reference>
<dbReference type="Pfam" id="PF08299">
    <property type="entry name" value="Bac_DnaA_C"/>
    <property type="match status" value="1"/>
</dbReference>
<evidence type="ECO:0000259" key="1">
    <source>
        <dbReference type="SMART" id="SM00760"/>
    </source>
</evidence>
<dbReference type="RefSeq" id="WP_142896574.1">
    <property type="nucleotide sequence ID" value="NZ_ML660054.1"/>
</dbReference>
<gene>
    <name evidence="2" type="ORF">FKG95_11980</name>
</gene>
<dbReference type="AlphaFoldDB" id="A0A545TUG4"/>
<evidence type="ECO:0000313" key="2">
    <source>
        <dbReference type="EMBL" id="TQV80860.1"/>
    </source>
</evidence>
<feature type="domain" description="Chromosomal replication initiator DnaA C-terminal" evidence="1">
    <location>
        <begin position="37"/>
        <end position="107"/>
    </location>
</feature>
<sequence>MSGYEQDRYSSSDGRATVRIGGSTSSAGYAGRAAIVTPERILSVMAEESGISLELLLCARRDRKIARPRQLAMYLMRKLCFELSLAKIGASVGGRDHKTVMHACDLMDYLLTRDRNLQDLQQRVLNRLYGSAQ</sequence>
<dbReference type="GO" id="GO:0006275">
    <property type="term" value="P:regulation of DNA replication"/>
    <property type="evidence" value="ECO:0007669"/>
    <property type="project" value="InterPro"/>
</dbReference>
<dbReference type="GO" id="GO:0006270">
    <property type="term" value="P:DNA replication initiation"/>
    <property type="evidence" value="ECO:0007669"/>
    <property type="project" value="InterPro"/>
</dbReference>
<dbReference type="OrthoDB" id="7776290at2"/>
<organism evidence="2 3">
    <name type="scientific">Denitrobaculum tricleocarpae</name>
    <dbReference type="NCBI Taxonomy" id="2591009"/>
    <lineage>
        <taxon>Bacteria</taxon>
        <taxon>Pseudomonadati</taxon>
        <taxon>Pseudomonadota</taxon>
        <taxon>Alphaproteobacteria</taxon>
        <taxon>Rhodospirillales</taxon>
        <taxon>Rhodospirillaceae</taxon>
        <taxon>Denitrobaculum</taxon>
    </lineage>
</organism>
<dbReference type="SMART" id="SM00760">
    <property type="entry name" value="Bac_DnaA_C"/>
    <property type="match status" value="1"/>
</dbReference>
<dbReference type="GO" id="GO:0003688">
    <property type="term" value="F:DNA replication origin binding"/>
    <property type="evidence" value="ECO:0007669"/>
    <property type="project" value="TreeGrafter"/>
</dbReference>
<dbReference type="PANTHER" id="PTHR30050:SF2">
    <property type="entry name" value="CHROMOSOMAL REPLICATION INITIATOR PROTEIN DNAA"/>
    <property type="match status" value="1"/>
</dbReference>
<proteinExistence type="predicted"/>
<dbReference type="GO" id="GO:0005886">
    <property type="term" value="C:plasma membrane"/>
    <property type="evidence" value="ECO:0007669"/>
    <property type="project" value="TreeGrafter"/>
</dbReference>
<protein>
    <recommendedName>
        <fullName evidence="1">Chromosomal replication initiator DnaA C-terminal domain-containing protein</fullName>
    </recommendedName>
</protein>
<keyword evidence="3" id="KW-1185">Reference proteome</keyword>
<dbReference type="EMBL" id="VHSH01000003">
    <property type="protein sequence ID" value="TQV80860.1"/>
    <property type="molecule type" value="Genomic_DNA"/>
</dbReference>
<comment type="caution">
    <text evidence="2">The sequence shown here is derived from an EMBL/GenBank/DDBJ whole genome shotgun (WGS) entry which is preliminary data.</text>
</comment>
<dbReference type="CDD" id="cd06571">
    <property type="entry name" value="Bac_DnaA_C"/>
    <property type="match status" value="1"/>
</dbReference>
<dbReference type="PANTHER" id="PTHR30050">
    <property type="entry name" value="CHROMOSOMAL REPLICATION INITIATOR PROTEIN DNAA"/>
    <property type="match status" value="1"/>
</dbReference>
<dbReference type="InterPro" id="IPR013159">
    <property type="entry name" value="DnaA_C"/>
</dbReference>